<comment type="caution">
    <text evidence="2">The sequence shown here is derived from an EMBL/GenBank/DDBJ whole genome shotgun (WGS) entry which is preliminary data.</text>
</comment>
<proteinExistence type="predicted"/>
<accession>A0ABR2CF12</accession>
<keyword evidence="3" id="KW-1185">Reference proteome</keyword>
<gene>
    <name evidence="2" type="ORF">V6N12_016768</name>
</gene>
<sequence>MASPATATTMPSSKVACIMDINNQPLKFQLISSTVLQERTTKERAFVEVSRAHSNISRSKSGVQLPVGRTSSQASPINIGGRRAVVEEKRSTSRGNRGRSSSGSAVGYRSEGARGRGNYGGGRGYGRGEIASRSNNRGYFNRGSDGYQRGENMGSSNGGRVNRPGGLAKNVAPTVTAPA</sequence>
<evidence type="ECO:0000313" key="2">
    <source>
        <dbReference type="EMBL" id="KAK8517933.1"/>
    </source>
</evidence>
<organism evidence="2 3">
    <name type="scientific">Hibiscus sabdariffa</name>
    <name type="common">roselle</name>
    <dbReference type="NCBI Taxonomy" id="183260"/>
    <lineage>
        <taxon>Eukaryota</taxon>
        <taxon>Viridiplantae</taxon>
        <taxon>Streptophyta</taxon>
        <taxon>Embryophyta</taxon>
        <taxon>Tracheophyta</taxon>
        <taxon>Spermatophyta</taxon>
        <taxon>Magnoliopsida</taxon>
        <taxon>eudicotyledons</taxon>
        <taxon>Gunneridae</taxon>
        <taxon>Pentapetalae</taxon>
        <taxon>rosids</taxon>
        <taxon>malvids</taxon>
        <taxon>Malvales</taxon>
        <taxon>Malvaceae</taxon>
        <taxon>Malvoideae</taxon>
        <taxon>Hibiscus</taxon>
    </lineage>
</organism>
<evidence type="ECO:0000313" key="3">
    <source>
        <dbReference type="Proteomes" id="UP001472677"/>
    </source>
</evidence>
<reference evidence="2 3" key="1">
    <citation type="journal article" date="2024" name="G3 (Bethesda)">
        <title>Genome assembly of Hibiscus sabdariffa L. provides insights into metabolisms of medicinal natural products.</title>
        <authorList>
            <person name="Kim T."/>
        </authorList>
    </citation>
    <scope>NUCLEOTIDE SEQUENCE [LARGE SCALE GENOMIC DNA]</scope>
    <source>
        <strain evidence="2">TK-2024</strain>
        <tissue evidence="2">Old leaves</tissue>
    </source>
</reference>
<protein>
    <submittedName>
        <fullName evidence="2">Uncharacterized protein</fullName>
    </submittedName>
</protein>
<feature type="compositionally biased region" description="Low complexity" evidence="1">
    <location>
        <begin position="93"/>
        <end position="110"/>
    </location>
</feature>
<dbReference type="Proteomes" id="UP001472677">
    <property type="component" value="Unassembled WGS sequence"/>
</dbReference>
<name>A0ABR2CF12_9ROSI</name>
<evidence type="ECO:0000256" key="1">
    <source>
        <dbReference type="SAM" id="MobiDB-lite"/>
    </source>
</evidence>
<dbReference type="EMBL" id="JBBPBM010000055">
    <property type="protein sequence ID" value="KAK8517933.1"/>
    <property type="molecule type" value="Genomic_DNA"/>
</dbReference>
<feature type="compositionally biased region" description="Polar residues" evidence="1">
    <location>
        <begin position="53"/>
        <end position="62"/>
    </location>
</feature>
<feature type="region of interest" description="Disordered" evidence="1">
    <location>
        <begin position="53"/>
        <end position="179"/>
    </location>
</feature>
<feature type="compositionally biased region" description="Gly residues" evidence="1">
    <location>
        <begin position="115"/>
        <end position="127"/>
    </location>
</feature>